<dbReference type="EC" id="1.2.1.84" evidence="1"/>
<protein>
    <recommendedName>
        <fullName evidence="1">Fatty acyl-CoA reductase</fullName>
        <ecNumber evidence="1">1.2.1.84</ecNumber>
    </recommendedName>
</protein>
<keyword evidence="4" id="KW-1185">Reference proteome</keyword>
<comment type="similarity">
    <text evidence="1">Belongs to the fatty acyl-CoA reductase family.</text>
</comment>
<dbReference type="InterPro" id="IPR036291">
    <property type="entry name" value="NAD(P)-bd_dom_sf"/>
</dbReference>
<dbReference type="GO" id="GO:0010345">
    <property type="term" value="P:suberin biosynthetic process"/>
    <property type="evidence" value="ECO:0007669"/>
    <property type="project" value="TreeGrafter"/>
</dbReference>
<keyword evidence="1" id="KW-0560">Oxidoreductase</keyword>
<keyword evidence="1" id="KW-0444">Lipid biosynthesis</keyword>
<dbReference type="GO" id="GO:0035336">
    <property type="term" value="P:long-chain fatty-acyl-CoA metabolic process"/>
    <property type="evidence" value="ECO:0007669"/>
    <property type="project" value="TreeGrafter"/>
</dbReference>
<evidence type="ECO:0000313" key="3">
    <source>
        <dbReference type="EMBL" id="KAJ4842624.1"/>
    </source>
</evidence>
<gene>
    <name evidence="3" type="ORF">Tsubulata_039768</name>
</gene>
<accession>A0A9Q0JI84</accession>
<keyword evidence="1" id="KW-0443">Lipid metabolism</keyword>
<keyword evidence="1" id="KW-0521">NADP</keyword>
<organism evidence="3 4">
    <name type="scientific">Turnera subulata</name>
    <dbReference type="NCBI Taxonomy" id="218843"/>
    <lineage>
        <taxon>Eukaryota</taxon>
        <taxon>Viridiplantae</taxon>
        <taxon>Streptophyta</taxon>
        <taxon>Embryophyta</taxon>
        <taxon>Tracheophyta</taxon>
        <taxon>Spermatophyta</taxon>
        <taxon>Magnoliopsida</taxon>
        <taxon>eudicotyledons</taxon>
        <taxon>Gunneridae</taxon>
        <taxon>Pentapetalae</taxon>
        <taxon>rosids</taxon>
        <taxon>fabids</taxon>
        <taxon>Malpighiales</taxon>
        <taxon>Passifloraceae</taxon>
        <taxon>Turnera</taxon>
    </lineage>
</organism>
<name>A0A9Q0JI84_9ROSI</name>
<dbReference type="InterPro" id="IPR026055">
    <property type="entry name" value="FAR"/>
</dbReference>
<dbReference type="Gene3D" id="3.40.50.720">
    <property type="entry name" value="NAD(P)-binding Rossmann-like Domain"/>
    <property type="match status" value="1"/>
</dbReference>
<dbReference type="OrthoDB" id="429813at2759"/>
<evidence type="ECO:0000259" key="2">
    <source>
        <dbReference type="Pfam" id="PF07993"/>
    </source>
</evidence>
<dbReference type="GO" id="GO:0080019">
    <property type="term" value="F:alcohol-forming very long-chain fatty acyl-CoA reductase activity"/>
    <property type="evidence" value="ECO:0007669"/>
    <property type="project" value="InterPro"/>
</dbReference>
<evidence type="ECO:0000256" key="1">
    <source>
        <dbReference type="RuleBase" id="RU363097"/>
    </source>
</evidence>
<dbReference type="AlphaFoldDB" id="A0A9Q0JI84"/>
<comment type="caution">
    <text evidence="3">The sequence shown here is derived from an EMBL/GenBank/DDBJ whole genome shotgun (WGS) entry which is preliminary data.</text>
</comment>
<comment type="function">
    <text evidence="1">Catalyzes the reduction of fatty acyl-CoA to fatty alcohols.</text>
</comment>
<dbReference type="PANTHER" id="PTHR11011">
    <property type="entry name" value="MALE STERILITY PROTEIN 2-RELATED"/>
    <property type="match status" value="1"/>
</dbReference>
<dbReference type="Pfam" id="PF07993">
    <property type="entry name" value="NAD_binding_4"/>
    <property type="match status" value="1"/>
</dbReference>
<dbReference type="SUPFAM" id="SSF51735">
    <property type="entry name" value="NAD(P)-binding Rossmann-fold domains"/>
    <property type="match status" value="1"/>
</dbReference>
<comment type="catalytic activity">
    <reaction evidence="1">
        <text>a long-chain fatty acyl-CoA + 2 NADPH + 2 H(+) = a long-chain primary fatty alcohol + 2 NADP(+) + CoA</text>
        <dbReference type="Rhea" id="RHEA:52716"/>
        <dbReference type="ChEBI" id="CHEBI:15378"/>
        <dbReference type="ChEBI" id="CHEBI:57287"/>
        <dbReference type="ChEBI" id="CHEBI:57783"/>
        <dbReference type="ChEBI" id="CHEBI:58349"/>
        <dbReference type="ChEBI" id="CHEBI:77396"/>
        <dbReference type="ChEBI" id="CHEBI:83139"/>
        <dbReference type="EC" id="1.2.1.84"/>
    </reaction>
</comment>
<feature type="domain" description="Thioester reductase (TE)" evidence="2">
    <location>
        <begin position="32"/>
        <end position="311"/>
    </location>
</feature>
<dbReference type="GO" id="GO:0102965">
    <property type="term" value="F:alcohol-forming long-chain fatty acyl-CoA reductase activity"/>
    <property type="evidence" value="ECO:0007669"/>
    <property type="project" value="UniProtKB-EC"/>
</dbReference>
<dbReference type="InterPro" id="IPR013120">
    <property type="entry name" value="FAR_NAD-bd"/>
</dbReference>
<proteinExistence type="inferred from homology"/>
<sequence length="314" mass="35468">MMSTAGRPASSSSSSDHGIGIIEFLQGNNFFITGATGSLGKVLVEKILRSTPNVGKIFLLVRGKNKEEALIRVKNEIADAALFKCLKEIHGKNMFEDFMRSKLIPVVGNVCEPNLGMDTLTTVKIAEEIDVIVNSADNTTWDERYDVSLNTNAKGPARLLEFAKKCKKLKLLVHVSTAYVNRKRRGVFLEKPLCMEEEEISKVEQLGRIFTRKSQAIHVPFLDVDSELKLAFDTMESYDGNERIQKLKELGMRRAKSYGWRNTYEMSKAMSEILIDKLRGNVPIVIVRPTAVESTYKQPFSGWIEGIRYIYTYL</sequence>
<reference evidence="3" key="2">
    <citation type="journal article" date="2023" name="Plants (Basel)">
        <title>Annotation of the Turnera subulata (Passifloraceae) Draft Genome Reveals the S-Locus Evolved after the Divergence of Turneroideae from Passifloroideae in a Stepwise Manner.</title>
        <authorList>
            <person name="Henning P.M."/>
            <person name="Roalson E.H."/>
            <person name="Mir W."/>
            <person name="McCubbin A.G."/>
            <person name="Shore J.S."/>
        </authorList>
    </citation>
    <scope>NUCLEOTIDE SEQUENCE</scope>
    <source>
        <strain evidence="3">F60SS</strain>
    </source>
</reference>
<reference evidence="3" key="1">
    <citation type="submission" date="2022-02" db="EMBL/GenBank/DDBJ databases">
        <authorList>
            <person name="Henning P.M."/>
            <person name="McCubbin A.G."/>
            <person name="Shore J.S."/>
        </authorList>
    </citation>
    <scope>NUCLEOTIDE SEQUENCE</scope>
    <source>
        <strain evidence="3">F60SS</strain>
        <tissue evidence="3">Leaves</tissue>
    </source>
</reference>
<evidence type="ECO:0000313" key="4">
    <source>
        <dbReference type="Proteomes" id="UP001141552"/>
    </source>
</evidence>
<dbReference type="Proteomes" id="UP001141552">
    <property type="component" value="Unassembled WGS sequence"/>
</dbReference>
<dbReference type="PANTHER" id="PTHR11011:SF45">
    <property type="entry name" value="FATTY ACYL-COA REDUCTASE CG8306-RELATED"/>
    <property type="match status" value="1"/>
</dbReference>
<dbReference type="EMBL" id="JAKUCV010002448">
    <property type="protein sequence ID" value="KAJ4842624.1"/>
    <property type="molecule type" value="Genomic_DNA"/>
</dbReference>